<evidence type="ECO:0000259" key="5">
    <source>
        <dbReference type="SMART" id="SM00062"/>
    </source>
</evidence>
<dbReference type="PATRIC" id="fig|1031711.3.peg.924"/>
<keyword evidence="3" id="KW-0732">Signal</keyword>
<dbReference type="InterPro" id="IPR037298">
    <property type="entry name" value="PheC_PBP2"/>
</dbReference>
<dbReference type="KEGG" id="rsn:RSPO_c00942"/>
<organism evidence="6 7">
    <name type="scientific">Ralstonia solanacearum (strain Po82)</name>
    <dbReference type="NCBI Taxonomy" id="1031711"/>
    <lineage>
        <taxon>Bacteria</taxon>
        <taxon>Pseudomonadati</taxon>
        <taxon>Pseudomonadota</taxon>
        <taxon>Betaproteobacteria</taxon>
        <taxon>Burkholderiales</taxon>
        <taxon>Burkholderiaceae</taxon>
        <taxon>Ralstonia</taxon>
        <taxon>Ralstonia solanacearum species complex</taxon>
    </lineage>
</organism>
<evidence type="ECO:0000313" key="7">
    <source>
        <dbReference type="Proteomes" id="UP000007953"/>
    </source>
</evidence>
<protein>
    <submittedName>
        <fullName evidence="6">Cyclohexadienyl dehydratase</fullName>
    </submittedName>
</protein>
<reference evidence="6 7" key="1">
    <citation type="journal article" date="2011" name="J. Bacteriol.">
        <title>Complete genome sequence of the plant pathogen Ralstonia solanacearum strain Po82.</title>
        <authorList>
            <person name="Xu J."/>
            <person name="Zheng H.J."/>
            <person name="Liu L."/>
            <person name="Pan Z.C."/>
            <person name="Prior P."/>
            <person name="Tang B."/>
            <person name="Xu J.S."/>
            <person name="Zhang H."/>
            <person name="Tian Q."/>
            <person name="Zhang L.Q."/>
            <person name="Feng J."/>
        </authorList>
    </citation>
    <scope>NUCLEOTIDE SEQUENCE [LARGE SCALE GENOMIC DNA]</scope>
    <source>
        <strain evidence="6 7">Po82</strain>
    </source>
</reference>
<dbReference type="Proteomes" id="UP000007953">
    <property type="component" value="Chromosome"/>
</dbReference>
<dbReference type="HOGENOM" id="CLU_019602_9_0_4"/>
<dbReference type="PANTHER" id="PTHR35936:SF19">
    <property type="entry name" value="AMINO-ACID-BINDING PROTEIN YXEM-RELATED"/>
    <property type="match status" value="1"/>
</dbReference>
<name>F6FZ10_RALS8</name>
<sequence>MRIRNPPSRKHARCQLATEMRKIGFDLRHGEAGRQDRRRSDVARGEACAAVAQRRRQSALACEGAQHRTGLRPLFPSTGAPMFVRFIRSTALLLCACVAAPALAQTTNRLDEILARGTLRVGSTGDYKPFSYQTTGDGRFIGLDVEMGERLAKALGVKLEVVPTTWSTLMRDFGEDRFDIAMSGISVTLERQKKAFYSIPYQRDGKTPIARCENKDKFQTLEQIDQPGVRAVVNPGGTNEKFAREHLKQAQIRVYPDNVTIFNEIVAGRADLMMTDAVETRLQQKLHPELCAVHPDAPFDFSEKAYLLPRDVVFKNFVDQWLRQTVESGEFARRFDAWLAYPWNGPAK</sequence>
<dbReference type="InterPro" id="IPR001638">
    <property type="entry name" value="Solute-binding_3/MltF_N"/>
</dbReference>
<dbReference type="SUPFAM" id="SSF53850">
    <property type="entry name" value="Periplasmic binding protein-like II"/>
    <property type="match status" value="1"/>
</dbReference>
<evidence type="ECO:0000256" key="4">
    <source>
        <dbReference type="RuleBase" id="RU003744"/>
    </source>
</evidence>
<dbReference type="AlphaFoldDB" id="F6FZ10"/>
<dbReference type="eggNOG" id="COG0834">
    <property type="taxonomic scope" value="Bacteria"/>
</dbReference>
<feature type="domain" description="Solute-binding protein family 3/N-terminal" evidence="5">
    <location>
        <begin position="118"/>
        <end position="342"/>
    </location>
</feature>
<evidence type="ECO:0000256" key="3">
    <source>
        <dbReference type="ARBA" id="ARBA00022729"/>
    </source>
</evidence>
<dbReference type="PANTHER" id="PTHR35936">
    <property type="entry name" value="MEMBRANE-BOUND LYTIC MUREIN TRANSGLYCOSYLASE F"/>
    <property type="match status" value="1"/>
</dbReference>
<evidence type="ECO:0000256" key="1">
    <source>
        <dbReference type="ARBA" id="ARBA00004196"/>
    </source>
</evidence>
<dbReference type="CDD" id="cd01069">
    <property type="entry name" value="PBP2_PheC"/>
    <property type="match status" value="1"/>
</dbReference>
<dbReference type="GO" id="GO:0030313">
    <property type="term" value="C:cell envelope"/>
    <property type="evidence" value="ECO:0007669"/>
    <property type="project" value="UniProtKB-SubCell"/>
</dbReference>
<dbReference type="EMBL" id="CP002819">
    <property type="protein sequence ID" value="AEG68243.1"/>
    <property type="molecule type" value="Genomic_DNA"/>
</dbReference>
<dbReference type="GO" id="GO:0016836">
    <property type="term" value="F:hydro-lyase activity"/>
    <property type="evidence" value="ECO:0007669"/>
    <property type="project" value="InterPro"/>
</dbReference>
<evidence type="ECO:0000256" key="2">
    <source>
        <dbReference type="ARBA" id="ARBA00010333"/>
    </source>
</evidence>
<dbReference type="Pfam" id="PF00497">
    <property type="entry name" value="SBP_bac_3"/>
    <property type="match status" value="1"/>
</dbReference>
<dbReference type="PROSITE" id="PS01039">
    <property type="entry name" value="SBP_BACTERIAL_3"/>
    <property type="match status" value="1"/>
</dbReference>
<gene>
    <name evidence="6" type="primary">pheC</name>
    <name evidence="6" type="ordered locus">RSPO_c00942</name>
</gene>
<comment type="similarity">
    <text evidence="2 4">Belongs to the bacterial solute-binding protein 3 family.</text>
</comment>
<comment type="subcellular location">
    <subcellularLocation>
        <location evidence="1">Cell envelope</location>
    </subcellularLocation>
</comment>
<dbReference type="Gene3D" id="3.40.190.10">
    <property type="entry name" value="Periplasmic binding protein-like II"/>
    <property type="match status" value="2"/>
</dbReference>
<accession>F6FZ10</accession>
<proteinExistence type="inferred from homology"/>
<evidence type="ECO:0000313" key="6">
    <source>
        <dbReference type="EMBL" id="AEG68243.1"/>
    </source>
</evidence>
<dbReference type="InterPro" id="IPR018313">
    <property type="entry name" value="SBP_3_CS"/>
</dbReference>
<dbReference type="SMART" id="SM00062">
    <property type="entry name" value="PBPb"/>
    <property type="match status" value="1"/>
</dbReference>